<dbReference type="InterPro" id="IPR050832">
    <property type="entry name" value="Bact_Acetyltransf"/>
</dbReference>
<evidence type="ECO:0000313" key="5">
    <source>
        <dbReference type="Proteomes" id="UP000233597"/>
    </source>
</evidence>
<dbReference type="Pfam" id="PF00583">
    <property type="entry name" value="Acetyltransf_1"/>
    <property type="match status" value="1"/>
</dbReference>
<accession>A0A2N3KR59</accession>
<dbReference type="Gene3D" id="3.40.630.30">
    <property type="match status" value="1"/>
</dbReference>
<name>A0A2N3KR59_9PROT</name>
<dbReference type="PANTHER" id="PTHR43877">
    <property type="entry name" value="AMINOALKYLPHOSPHONATE N-ACETYLTRANSFERASE-RELATED-RELATED"/>
    <property type="match status" value="1"/>
</dbReference>
<evidence type="ECO:0000259" key="3">
    <source>
        <dbReference type="PROSITE" id="PS51186"/>
    </source>
</evidence>
<organism evidence="4 5">
    <name type="scientific">Thalassospira marina</name>
    <dbReference type="NCBI Taxonomy" id="2048283"/>
    <lineage>
        <taxon>Bacteria</taxon>
        <taxon>Pseudomonadati</taxon>
        <taxon>Pseudomonadota</taxon>
        <taxon>Alphaproteobacteria</taxon>
        <taxon>Rhodospirillales</taxon>
        <taxon>Thalassospiraceae</taxon>
        <taxon>Thalassospira</taxon>
    </lineage>
</organism>
<dbReference type="PANTHER" id="PTHR43877:SF2">
    <property type="entry name" value="AMINOALKYLPHOSPHONATE N-ACETYLTRANSFERASE-RELATED"/>
    <property type="match status" value="1"/>
</dbReference>
<dbReference type="AlphaFoldDB" id="A0A2N3KR59"/>
<dbReference type="PROSITE" id="PS51186">
    <property type="entry name" value="GNAT"/>
    <property type="match status" value="1"/>
</dbReference>
<feature type="domain" description="N-acetyltransferase" evidence="3">
    <location>
        <begin position="1"/>
        <end position="149"/>
    </location>
</feature>
<evidence type="ECO:0000313" key="4">
    <source>
        <dbReference type="EMBL" id="PKR53025.1"/>
    </source>
</evidence>
<evidence type="ECO:0000256" key="1">
    <source>
        <dbReference type="ARBA" id="ARBA00022679"/>
    </source>
</evidence>
<dbReference type="SUPFAM" id="SSF55729">
    <property type="entry name" value="Acyl-CoA N-acyltransferases (Nat)"/>
    <property type="match status" value="1"/>
</dbReference>
<proteinExistence type="predicted"/>
<keyword evidence="2" id="KW-0012">Acyltransferase</keyword>
<comment type="caution">
    <text evidence="4">The sequence shown here is derived from an EMBL/GenBank/DDBJ whole genome shotgun (WGS) entry which is preliminary data.</text>
</comment>
<reference evidence="4 5" key="1">
    <citation type="submission" date="2017-09" db="EMBL/GenBank/DDBJ databases">
        <title>Biodiversity and function of Thalassospira species in the particle-attached aromatic-hydrocarbon-degrading consortia from the surface seawater of the South China Sea.</title>
        <authorList>
            <person name="Dong C."/>
            <person name="Liu R."/>
            <person name="Shao Z."/>
        </authorList>
    </citation>
    <scope>NUCLEOTIDE SEQUENCE [LARGE SCALE GENOMIC DNA]</scope>
    <source>
        <strain evidence="4 5">CSC1P2</strain>
    </source>
</reference>
<dbReference type="InterPro" id="IPR016181">
    <property type="entry name" value="Acyl_CoA_acyltransferase"/>
</dbReference>
<dbReference type="CDD" id="cd04301">
    <property type="entry name" value="NAT_SF"/>
    <property type="match status" value="1"/>
</dbReference>
<dbReference type="InterPro" id="IPR000182">
    <property type="entry name" value="GNAT_dom"/>
</dbReference>
<dbReference type="Proteomes" id="UP000233597">
    <property type="component" value="Unassembled WGS sequence"/>
</dbReference>
<dbReference type="OrthoDB" id="281808at2"/>
<dbReference type="GO" id="GO:0016747">
    <property type="term" value="F:acyltransferase activity, transferring groups other than amino-acyl groups"/>
    <property type="evidence" value="ECO:0007669"/>
    <property type="project" value="InterPro"/>
</dbReference>
<dbReference type="RefSeq" id="WP_101268774.1">
    <property type="nucleotide sequence ID" value="NZ_NWTK01000011.1"/>
</dbReference>
<gene>
    <name evidence="4" type="ORF">COO20_17180</name>
</gene>
<evidence type="ECO:0000256" key="2">
    <source>
        <dbReference type="ARBA" id="ARBA00023315"/>
    </source>
</evidence>
<sequence>MIRPARPADEPAIRACAIAAYQRYIAVIGRKPAPMTADFAAQITAGQVYVARDDNEQLAGFVVFYPDDAIAMMLENIAVAPNHAGRGIGKRLMAFCENTARQQGFSHVRLYTNEKMTENLAIYPHLGYVETGRRNEDGFSRVYFEKALA</sequence>
<protein>
    <submittedName>
        <fullName evidence="4">GNAT family N-acetyltransferase</fullName>
    </submittedName>
</protein>
<keyword evidence="1 4" id="KW-0808">Transferase</keyword>
<dbReference type="EMBL" id="NWTK01000011">
    <property type="protein sequence ID" value="PKR53025.1"/>
    <property type="molecule type" value="Genomic_DNA"/>
</dbReference>